<accession>A0A1A0H9B9</accession>
<feature type="transmembrane region" description="Helical" evidence="14">
    <location>
        <begin position="419"/>
        <end position="442"/>
    </location>
</feature>
<evidence type="ECO:0000256" key="7">
    <source>
        <dbReference type="ARBA" id="ARBA00022692"/>
    </source>
</evidence>
<evidence type="ECO:0000256" key="15">
    <source>
        <dbReference type="SAM" id="MobiDB-lite"/>
    </source>
</evidence>
<feature type="compositionally biased region" description="Polar residues" evidence="15">
    <location>
        <begin position="14"/>
        <end position="24"/>
    </location>
</feature>
<feature type="transmembrane region" description="Helical" evidence="14">
    <location>
        <begin position="454"/>
        <end position="470"/>
    </location>
</feature>
<evidence type="ECO:0000313" key="16">
    <source>
        <dbReference type="EMBL" id="OBA20482.1"/>
    </source>
</evidence>
<feature type="transmembrane region" description="Helical" evidence="14">
    <location>
        <begin position="386"/>
        <end position="407"/>
    </location>
</feature>
<evidence type="ECO:0000313" key="17">
    <source>
        <dbReference type="Proteomes" id="UP000092555"/>
    </source>
</evidence>
<dbReference type="UniPathway" id="UPA00378"/>
<evidence type="ECO:0000256" key="11">
    <source>
        <dbReference type="ARBA" id="ARBA00044743"/>
    </source>
</evidence>
<evidence type="ECO:0000256" key="5">
    <source>
        <dbReference type="ARBA" id="ARBA00022676"/>
    </source>
</evidence>
<feature type="region of interest" description="Disordered" evidence="15">
    <location>
        <begin position="1"/>
        <end position="26"/>
    </location>
</feature>
<comment type="catalytic activity">
    <reaction evidence="12 14">
        <text>an alpha-D-Man-(1-&gt;2)-alpha-D-Man-(1-&gt;2)-alpha-D-Man-(1-&gt;3)-[alpha-D-Man-(1-&gt;6)]-beta-D-Man-(1-&gt;4)-beta-D-GlcNAc-(1-&gt;4)-alpha-D-GlcNAc-diphospho-di-trans,poly-cis-dolichol + a di-trans,poly-cis-dolichyl beta-D-mannosyl phosphate = an alpha-D-Man-(1-&gt;2)-alpha-D-Man-(1-&gt;2)-alpha-D-Man-(1-&gt;3)-[alpha-D-Man-(1-&gt;3)-alpha-D-Man-(1-&gt;6)]-beta-D-Man-(1-&gt;4)-beta-D-GlcNAc-(1-&gt;4)-alpha-D-GlcNAc-diphospho-di-trans,poly-cis-dolichol + a di-trans,poly-cis-dolichyl phosphate + H(+)</text>
        <dbReference type="Rhea" id="RHEA:29527"/>
        <dbReference type="Rhea" id="RHEA-COMP:19498"/>
        <dbReference type="Rhea" id="RHEA-COMP:19501"/>
        <dbReference type="Rhea" id="RHEA-COMP:19516"/>
        <dbReference type="Rhea" id="RHEA-COMP:19517"/>
        <dbReference type="ChEBI" id="CHEBI:15378"/>
        <dbReference type="ChEBI" id="CHEBI:57683"/>
        <dbReference type="ChEBI" id="CHEBI:58211"/>
        <dbReference type="ChEBI" id="CHEBI:132515"/>
        <dbReference type="ChEBI" id="CHEBI:132516"/>
        <dbReference type="EC" id="2.4.1.258"/>
    </reaction>
    <physiologicalReaction direction="left-to-right" evidence="12 14">
        <dbReference type="Rhea" id="RHEA:29528"/>
    </physiologicalReaction>
</comment>
<dbReference type="Proteomes" id="UP000092555">
    <property type="component" value="Unassembled WGS sequence"/>
</dbReference>
<protein>
    <recommendedName>
        <fullName evidence="4 14">Dol-P-Man:Man(5)GlcNAc(2)-PP-Dol alpha-1,3-mannosyltransferase</fullName>
        <ecNumber evidence="3 14">2.4.1.258</ecNumber>
    </recommendedName>
    <alternativeName>
        <fullName evidence="14">Dol-P-Man-dependent alpha(1-3)-mannosyltransferase</fullName>
    </alternativeName>
</protein>
<dbReference type="GO" id="GO:0006488">
    <property type="term" value="P:dolichol-linked oligosaccharide biosynthetic process"/>
    <property type="evidence" value="ECO:0007669"/>
    <property type="project" value="EnsemblFungi"/>
</dbReference>
<evidence type="ECO:0000256" key="10">
    <source>
        <dbReference type="ARBA" id="ARBA00023136"/>
    </source>
</evidence>
<dbReference type="GO" id="GO:0005789">
    <property type="term" value="C:endoplasmic reticulum membrane"/>
    <property type="evidence" value="ECO:0007669"/>
    <property type="project" value="UniProtKB-SubCell"/>
</dbReference>
<organism evidence="16 17">
    <name type="scientific">Metschnikowia bicuspidata var. bicuspidata NRRL YB-4993</name>
    <dbReference type="NCBI Taxonomy" id="869754"/>
    <lineage>
        <taxon>Eukaryota</taxon>
        <taxon>Fungi</taxon>
        <taxon>Dikarya</taxon>
        <taxon>Ascomycota</taxon>
        <taxon>Saccharomycotina</taxon>
        <taxon>Pichiomycetes</taxon>
        <taxon>Metschnikowiaceae</taxon>
        <taxon>Metschnikowia</taxon>
    </lineage>
</organism>
<keyword evidence="6 14" id="KW-0808">Transferase</keyword>
<dbReference type="PANTHER" id="PTHR12646:SF0">
    <property type="entry name" value="DOL-P-MAN:MAN(5)GLCNAC(2)-PP-DOL ALPHA-1,3-MANNOSYLTRANSFERASE"/>
    <property type="match status" value="1"/>
</dbReference>
<evidence type="ECO:0000256" key="3">
    <source>
        <dbReference type="ARBA" id="ARBA00011964"/>
    </source>
</evidence>
<keyword evidence="9 14" id="KW-1133">Transmembrane helix</keyword>
<dbReference type="RefSeq" id="XP_018711004.1">
    <property type="nucleotide sequence ID" value="XM_018857685.1"/>
</dbReference>
<feature type="transmembrane region" description="Helical" evidence="14">
    <location>
        <begin position="139"/>
        <end position="158"/>
    </location>
</feature>
<evidence type="ECO:0000256" key="2">
    <source>
        <dbReference type="ARBA" id="ARBA00004922"/>
    </source>
</evidence>
<reference evidence="16 17" key="1">
    <citation type="submission" date="2016-05" db="EMBL/GenBank/DDBJ databases">
        <title>Comparative genomics of biotechnologically important yeasts.</title>
        <authorList>
            <consortium name="DOE Joint Genome Institute"/>
            <person name="Riley R."/>
            <person name="Haridas S."/>
            <person name="Wolfe K.H."/>
            <person name="Lopes M.R."/>
            <person name="Hittinger C.T."/>
            <person name="Goker M."/>
            <person name="Salamov A."/>
            <person name="Wisecaver J."/>
            <person name="Long T.M."/>
            <person name="Aerts A.L."/>
            <person name="Barry K."/>
            <person name="Choi C."/>
            <person name="Clum A."/>
            <person name="Coughlan A.Y."/>
            <person name="Deshpande S."/>
            <person name="Douglass A.P."/>
            <person name="Hanson S.J."/>
            <person name="Klenk H.-P."/>
            <person name="LaButti K."/>
            <person name="Lapidus A."/>
            <person name="Lindquist E."/>
            <person name="Lipzen A."/>
            <person name="Meier-kolthoff J.P."/>
            <person name="Ohm R.A."/>
            <person name="Otillar R.P."/>
            <person name="Pangilinan J."/>
            <person name="Peng Y."/>
            <person name="Rokas A."/>
            <person name="Rosa C.A."/>
            <person name="Scheuner C."/>
            <person name="Sibirny A.A."/>
            <person name="Slot J.C."/>
            <person name="Stielow J.B."/>
            <person name="Sun H."/>
            <person name="Kurtzman C.P."/>
            <person name="Blackwell M."/>
            <person name="Grigoriev I.V."/>
            <person name="Jeffries T.W."/>
        </authorList>
    </citation>
    <scope>NUCLEOTIDE SEQUENCE [LARGE SCALE GENOMIC DNA]</scope>
    <source>
        <strain evidence="16 17">NRRL YB-4993</strain>
    </source>
</reference>
<evidence type="ECO:0000256" key="6">
    <source>
        <dbReference type="ARBA" id="ARBA00022679"/>
    </source>
</evidence>
<comment type="similarity">
    <text evidence="13">Belongs to the glycosyltransferase ALG3 family.</text>
</comment>
<dbReference type="AlphaFoldDB" id="A0A1A0H9B9"/>
<evidence type="ECO:0000256" key="8">
    <source>
        <dbReference type="ARBA" id="ARBA00022824"/>
    </source>
</evidence>
<dbReference type="InterPro" id="IPR007873">
    <property type="entry name" value="Glycosyltransferase_ALG3"/>
</dbReference>
<proteinExistence type="inferred from homology"/>
<dbReference type="STRING" id="869754.A0A1A0H9B9"/>
<keyword evidence="17" id="KW-1185">Reference proteome</keyword>
<dbReference type="PANTHER" id="PTHR12646">
    <property type="entry name" value="NOT56 - RELATED"/>
    <property type="match status" value="1"/>
</dbReference>
<comment type="function">
    <text evidence="11 14">Dol-P-Man:Man(5)GlcNAc(2)-PP-Dol alpha-1,3-mannosyltransferase that operates in the biosynthetic pathway of dolichol-linked oligosaccharides, the glycan precursors employed in protein asparagine (N)-glycosylation. The assembly of dolichol-linked oligosaccharides begins on the cytosolic side of the endoplasmic reticulum membrane and finishes in its lumen. The sequential addition of sugars to dolichol pyrophosphate produces dolichol-linked oligosaccharides containing fourteen sugars, including two GlcNAcs, nine mannoses and three glucoses. Once assembled, the oligosaccharide is transferred from the lipid to nascent proteins by oligosaccharyltransferases. In the lumen of the endoplasmic reticulum, adds the first dolichyl beta-D-mannosyl phosphate derived mannose in an alpha-1,3 linkage to Man(5)GlcNAc(2)-PP-dolichol to produce Man(6)GlcNAc(2)-PP-dolichol.</text>
</comment>
<evidence type="ECO:0000256" key="9">
    <source>
        <dbReference type="ARBA" id="ARBA00022989"/>
    </source>
</evidence>
<gene>
    <name evidence="16" type="ORF">METBIDRAFT_43675</name>
</gene>
<evidence type="ECO:0000256" key="12">
    <source>
        <dbReference type="ARBA" id="ARBA00049506"/>
    </source>
</evidence>
<evidence type="ECO:0000256" key="1">
    <source>
        <dbReference type="ARBA" id="ARBA00004477"/>
    </source>
</evidence>
<dbReference type="EC" id="2.4.1.258" evidence="3 14"/>
<comment type="pathway">
    <text evidence="2 14">Protein modification; protein glycosylation.</text>
</comment>
<keyword evidence="5 14" id="KW-0328">Glycosyltransferase</keyword>
<name>A0A1A0H9B9_9ASCO</name>
<feature type="transmembrane region" description="Helical" evidence="14">
    <location>
        <begin position="325"/>
        <end position="346"/>
    </location>
</feature>
<dbReference type="Pfam" id="PF05208">
    <property type="entry name" value="ALG3"/>
    <property type="match status" value="1"/>
</dbReference>
<dbReference type="EMBL" id="LXTC01000004">
    <property type="protein sequence ID" value="OBA20482.1"/>
    <property type="molecule type" value="Genomic_DNA"/>
</dbReference>
<feature type="transmembrane region" description="Helical" evidence="14">
    <location>
        <begin position="178"/>
        <end position="200"/>
    </location>
</feature>
<dbReference type="GO" id="GO:0052925">
    <property type="term" value="F:dol-P-Man:Man(5)GlcNAc(2)-PP-Dol alpha-1,3-mannosyltransferase activity"/>
    <property type="evidence" value="ECO:0007669"/>
    <property type="project" value="UniProtKB-EC"/>
</dbReference>
<feature type="transmembrane region" description="Helical" evidence="14">
    <location>
        <begin position="236"/>
        <end position="252"/>
    </location>
</feature>
<sequence>MAQAESSARKEVTASVQPDQQQKTPPELPAFTVKNVALDIVNGAVVLVYEPAVNRAVVPVLVFLSSMICKFIISHVPYTEVDFSTYMQQVELVNAGALDYSQIVGDTGPVVYPAGFIQVYQTLYWLTDGGANLRIAQLAFGYLFSVTVIFTCAVYTMAGDFPPWPLYLLLCSKRLYSIYVLRMFNDCFTTIGVLAVILILQQASYWAPRLSGTVTFWLCAVAADVFSMALSVKMNVLLYLPAFVIVVYFLVGERLFHCLAVVAVIPLVQVLIGWRFLLPLFWDDEARYLRRMYLTRAFDFSRKFLHTWTVNWRFVPEDMFVSDEFARYLLVGHVAVLLLFVATRFVSPRVTQKSLWHLAKDGLFRPFKNTRASGNLFIQQSSGPRLILLTFAVTNLVGILFSRSLHYQFLSWYQWLFPFMLHAAGCNVFTGALIFAAHEWCWNVFPSTVDSSKLLVAILAVVLVATWYNADYYLGGKPKALETKK</sequence>
<keyword evidence="10 14" id="KW-0472">Membrane</keyword>
<keyword evidence="7 14" id="KW-0812">Transmembrane</keyword>
<evidence type="ECO:0000256" key="13">
    <source>
        <dbReference type="ARBA" id="ARBA00093457"/>
    </source>
</evidence>
<evidence type="ECO:0000256" key="14">
    <source>
        <dbReference type="RuleBase" id="RU364047"/>
    </source>
</evidence>
<comment type="caution">
    <text evidence="16">The sequence shown here is derived from an EMBL/GenBank/DDBJ whole genome shotgun (WGS) entry which is preliminary data.</text>
</comment>
<feature type="transmembrane region" description="Helical" evidence="14">
    <location>
        <begin position="259"/>
        <end position="282"/>
    </location>
</feature>
<keyword evidence="8 14" id="KW-0256">Endoplasmic reticulum</keyword>
<dbReference type="GeneID" id="30030661"/>
<feature type="transmembrane region" description="Helical" evidence="14">
    <location>
        <begin position="212"/>
        <end position="230"/>
    </location>
</feature>
<evidence type="ECO:0000256" key="4">
    <source>
        <dbReference type="ARBA" id="ARBA00015561"/>
    </source>
</evidence>
<comment type="subcellular location">
    <subcellularLocation>
        <location evidence="1 14">Endoplasmic reticulum membrane</location>
        <topology evidence="1 14">Multi-pass membrane protein</topology>
    </subcellularLocation>
</comment>
<dbReference type="OrthoDB" id="20028at2759"/>